<feature type="non-terminal residue" evidence="1">
    <location>
        <position position="180"/>
    </location>
</feature>
<evidence type="ECO:0000313" key="2">
    <source>
        <dbReference type="Proteomes" id="UP000229401"/>
    </source>
</evidence>
<dbReference type="SUPFAM" id="SSF53756">
    <property type="entry name" value="UDP-Glycosyltransferase/glycogen phosphorylase"/>
    <property type="match status" value="1"/>
</dbReference>
<evidence type="ECO:0000313" key="1">
    <source>
        <dbReference type="EMBL" id="PIY71689.1"/>
    </source>
</evidence>
<dbReference type="AlphaFoldDB" id="A0A2M7QH95"/>
<accession>A0A2M7QH95</accession>
<reference evidence="2" key="1">
    <citation type="submission" date="2017-09" db="EMBL/GenBank/DDBJ databases">
        <title>Depth-based differentiation of microbial function through sediment-hosted aquifers and enrichment of novel symbionts in the deep terrestrial subsurface.</title>
        <authorList>
            <person name="Probst A.J."/>
            <person name="Ladd B."/>
            <person name="Jarett J.K."/>
            <person name="Geller-Mcgrath D.E."/>
            <person name="Sieber C.M.K."/>
            <person name="Emerson J.B."/>
            <person name="Anantharaman K."/>
            <person name="Thomas B.C."/>
            <person name="Malmstrom R."/>
            <person name="Stieglmeier M."/>
            <person name="Klingl A."/>
            <person name="Woyke T."/>
            <person name="Ryan C.M."/>
            <person name="Banfield J.F."/>
        </authorList>
    </citation>
    <scope>NUCLEOTIDE SEQUENCE [LARGE SCALE GENOMIC DNA]</scope>
</reference>
<dbReference type="Gene3D" id="3.40.50.2000">
    <property type="entry name" value="Glycogen Phosphorylase B"/>
    <property type="match status" value="1"/>
</dbReference>
<comment type="caution">
    <text evidence="1">The sequence shown here is derived from an EMBL/GenBank/DDBJ whole genome shotgun (WGS) entry which is preliminary data.</text>
</comment>
<sequence>MRIAILGSVALAVPPPAQGGTELIAYYQAVGLSEKGHKVLLIAASGTKDQFKKWGGENENLEIIEVGGGNTVDGSNKEFKFDPLMMEASRKLRMEMAALAQVQKVLTERKDDYDIILNNMRGEAVFLELAKILNKPFVNVCHLNLFPELVTLFKEYNTHVITISNAQRKDFPHLNYLATV</sequence>
<protein>
    <recommendedName>
        <fullName evidence="3">Glycosyltransferase subfamily 4-like N-terminal domain-containing protein</fullName>
    </recommendedName>
</protein>
<organism evidence="1 2">
    <name type="scientific">Candidatus Roizmanbacteria bacterium CG_4_10_14_0_8_um_filter_33_9</name>
    <dbReference type="NCBI Taxonomy" id="1974826"/>
    <lineage>
        <taxon>Bacteria</taxon>
        <taxon>Candidatus Roizmaniibacteriota</taxon>
    </lineage>
</organism>
<evidence type="ECO:0008006" key="3">
    <source>
        <dbReference type="Google" id="ProtNLM"/>
    </source>
</evidence>
<dbReference type="EMBL" id="PFLI01000167">
    <property type="protein sequence ID" value="PIY71689.1"/>
    <property type="molecule type" value="Genomic_DNA"/>
</dbReference>
<proteinExistence type="predicted"/>
<name>A0A2M7QH95_9BACT</name>
<gene>
    <name evidence="1" type="ORF">COY87_04865</name>
</gene>
<dbReference type="Proteomes" id="UP000229401">
    <property type="component" value="Unassembled WGS sequence"/>
</dbReference>